<organism evidence="1 2">
    <name type="scientific">Mycena indigotica</name>
    <dbReference type="NCBI Taxonomy" id="2126181"/>
    <lineage>
        <taxon>Eukaryota</taxon>
        <taxon>Fungi</taxon>
        <taxon>Dikarya</taxon>
        <taxon>Basidiomycota</taxon>
        <taxon>Agaricomycotina</taxon>
        <taxon>Agaricomycetes</taxon>
        <taxon>Agaricomycetidae</taxon>
        <taxon>Agaricales</taxon>
        <taxon>Marasmiineae</taxon>
        <taxon>Mycenaceae</taxon>
        <taxon>Mycena</taxon>
    </lineage>
</organism>
<protein>
    <submittedName>
        <fullName evidence="1">Cupin-2 domain-containing protein</fullName>
    </submittedName>
</protein>
<dbReference type="InterPro" id="IPR047142">
    <property type="entry name" value="OryJ/VirC-like"/>
</dbReference>
<dbReference type="EMBL" id="JACAZF010000004">
    <property type="protein sequence ID" value="KAF7306891.1"/>
    <property type="molecule type" value="Genomic_DNA"/>
</dbReference>
<comment type="caution">
    <text evidence="1">The sequence shown here is derived from an EMBL/GenBank/DDBJ whole genome shotgun (WGS) entry which is preliminary data.</text>
</comment>
<keyword evidence="2" id="KW-1185">Reference proteome</keyword>
<reference evidence="1" key="1">
    <citation type="submission" date="2020-05" db="EMBL/GenBank/DDBJ databases">
        <title>Mycena genomes resolve the evolution of fungal bioluminescence.</title>
        <authorList>
            <person name="Tsai I.J."/>
        </authorList>
    </citation>
    <scope>NUCLEOTIDE SEQUENCE</scope>
    <source>
        <strain evidence="1">171206Taipei</strain>
    </source>
</reference>
<dbReference type="PANTHER" id="PTHR36156">
    <property type="entry name" value="SLR2101 PROTEIN"/>
    <property type="match status" value="1"/>
</dbReference>
<name>A0A8H6SWV7_9AGAR</name>
<dbReference type="CDD" id="cd02231">
    <property type="entry name" value="cupin_BLL6423-like"/>
    <property type="match status" value="1"/>
</dbReference>
<dbReference type="PANTHER" id="PTHR36156:SF2">
    <property type="entry name" value="CUPIN TYPE-2 DOMAIN-CONTAINING PROTEIN"/>
    <property type="match status" value="1"/>
</dbReference>
<accession>A0A8H6SWV7</accession>
<dbReference type="OrthoDB" id="5840532at2759"/>
<gene>
    <name evidence="1" type="ORF">MIND_00481600</name>
</gene>
<dbReference type="InterPro" id="IPR014710">
    <property type="entry name" value="RmlC-like_jellyroll"/>
</dbReference>
<evidence type="ECO:0000313" key="1">
    <source>
        <dbReference type="EMBL" id="KAF7306891.1"/>
    </source>
</evidence>
<sequence length="171" mass="18327">MASSTLPRVRRIVTGHDSRTGLANVEWDSMLAFEEIPGMTGAMAAPVWVSEGLPTTDNNSAQDGGLRLVDGIVHPTGTNLRATDLAPGTETPMHRTTSLDYNILLEGEVILIMEDGSQTHLKTPGDTVVMRGGMHAWRNPSTSSWARWTSVIIPAEPAVVGGQVLQAEIKT</sequence>
<dbReference type="SUPFAM" id="SSF51182">
    <property type="entry name" value="RmlC-like cupins"/>
    <property type="match status" value="1"/>
</dbReference>
<dbReference type="Proteomes" id="UP000636479">
    <property type="component" value="Unassembled WGS sequence"/>
</dbReference>
<dbReference type="Gene3D" id="2.60.120.10">
    <property type="entry name" value="Jelly Rolls"/>
    <property type="match status" value="1"/>
</dbReference>
<dbReference type="GeneID" id="59344134"/>
<dbReference type="AlphaFoldDB" id="A0A8H6SWV7"/>
<dbReference type="RefSeq" id="XP_037221910.1">
    <property type="nucleotide sequence ID" value="XM_037361618.1"/>
</dbReference>
<dbReference type="InterPro" id="IPR011051">
    <property type="entry name" value="RmlC_Cupin_sf"/>
</dbReference>
<evidence type="ECO:0000313" key="2">
    <source>
        <dbReference type="Proteomes" id="UP000636479"/>
    </source>
</evidence>
<proteinExistence type="predicted"/>